<evidence type="ECO:0000256" key="4">
    <source>
        <dbReference type="ARBA" id="ARBA00023315"/>
    </source>
</evidence>
<protein>
    <recommendedName>
        <fullName evidence="2 6">Malonyl CoA-acyl carrier protein transacylase</fullName>
        <ecNumber evidence="1 6">2.3.1.39</ecNumber>
    </recommendedName>
</protein>
<evidence type="ECO:0000256" key="3">
    <source>
        <dbReference type="ARBA" id="ARBA00022679"/>
    </source>
</evidence>
<dbReference type="RefSeq" id="WP_061136630.1">
    <property type="nucleotide sequence ID" value="NZ_FCNX02000012.1"/>
</dbReference>
<dbReference type="Gene3D" id="3.40.366.10">
    <property type="entry name" value="Malonyl-Coenzyme A Acyl Carrier Protein, domain 2"/>
    <property type="match status" value="1"/>
</dbReference>
<sequence length="312" mass="32959">MSVLFTFPGQGSQRAGMLHALPAHNEIARTIEEAGDALGFDIRSIDDAASLRSTVAVQLCLLIAGVGQARALQTHGHVPDMVSGLSIGEYPAAVVAGALGFSDALRLVALRGQLMEQAYPCGFGMLAIVGLTQRPLERLIAQVNSEVGPVFLANINAETQMVVSGSEVSINQLAEAAKRQGAQRCERLDGAVPSHCALLNAPAARLADAFTDVEVRAPRVTYLSSSAARPLFDGAQIAADLAGNMAHPVRWHDTMRLAWERGARLAIEMPPANVLTRLASPIFTDGLAVSGSDTSLPDLSALINRERVRAAR</sequence>
<name>A0A158CTC3_9BURK</name>
<dbReference type="GO" id="GO:0005829">
    <property type="term" value="C:cytosol"/>
    <property type="evidence" value="ECO:0007669"/>
    <property type="project" value="TreeGrafter"/>
</dbReference>
<keyword evidence="4 6" id="KW-0012">Acyltransferase</keyword>
<evidence type="ECO:0000313" key="10">
    <source>
        <dbReference type="Proteomes" id="UP000054903"/>
    </source>
</evidence>
<comment type="similarity">
    <text evidence="6">Belongs to the fabD family.</text>
</comment>
<feature type="active site" evidence="7">
    <location>
        <position position="86"/>
    </location>
</feature>
<evidence type="ECO:0000256" key="2">
    <source>
        <dbReference type="ARBA" id="ARBA00018953"/>
    </source>
</evidence>
<dbReference type="PIRSF" id="PIRSF000446">
    <property type="entry name" value="Mct"/>
    <property type="match status" value="1"/>
</dbReference>
<feature type="domain" description="Malonyl-CoA:ACP transacylase (MAT)" evidence="8">
    <location>
        <begin position="6"/>
        <end position="307"/>
    </location>
</feature>
<evidence type="ECO:0000256" key="1">
    <source>
        <dbReference type="ARBA" id="ARBA00013258"/>
    </source>
</evidence>
<comment type="caution">
    <text evidence="9">The sequence shown here is derived from an EMBL/GenBank/DDBJ whole genome shotgun (WGS) entry which is preliminary data.</text>
</comment>
<dbReference type="PANTHER" id="PTHR42681:SF1">
    <property type="entry name" value="MALONYL-COA-ACYL CARRIER PROTEIN TRANSACYLASE, MITOCHONDRIAL"/>
    <property type="match status" value="1"/>
</dbReference>
<dbReference type="EMBL" id="FCNX02000012">
    <property type="protein sequence ID" value="SAK85579.1"/>
    <property type="molecule type" value="Genomic_DNA"/>
</dbReference>
<dbReference type="Proteomes" id="UP000054903">
    <property type="component" value="Unassembled WGS sequence"/>
</dbReference>
<dbReference type="SMART" id="SM00827">
    <property type="entry name" value="PKS_AT"/>
    <property type="match status" value="1"/>
</dbReference>
<dbReference type="STRING" id="1777138.AWB77_04507"/>
<dbReference type="GO" id="GO:0006633">
    <property type="term" value="P:fatty acid biosynthetic process"/>
    <property type="evidence" value="ECO:0007669"/>
    <property type="project" value="TreeGrafter"/>
</dbReference>
<dbReference type="PANTHER" id="PTHR42681">
    <property type="entry name" value="MALONYL-COA-ACYL CARRIER PROTEIN TRANSACYLASE, MITOCHONDRIAL"/>
    <property type="match status" value="1"/>
</dbReference>
<feature type="active site" evidence="7">
    <location>
        <position position="195"/>
    </location>
</feature>
<dbReference type="InterPro" id="IPR001227">
    <property type="entry name" value="Ac_transferase_dom_sf"/>
</dbReference>
<gene>
    <name evidence="9" type="ORF">AWB77_04507</name>
</gene>
<dbReference type="Gene3D" id="3.30.70.250">
    <property type="entry name" value="Malonyl-CoA ACP transacylase, ACP-binding"/>
    <property type="match status" value="1"/>
</dbReference>
<dbReference type="SUPFAM" id="SSF55048">
    <property type="entry name" value="Probable ACP-binding domain of malonyl-CoA ACP transacylase"/>
    <property type="match status" value="1"/>
</dbReference>
<keyword evidence="10" id="KW-1185">Reference proteome</keyword>
<dbReference type="OrthoDB" id="9808564at2"/>
<dbReference type="EC" id="2.3.1.39" evidence="1 6"/>
<evidence type="ECO:0000256" key="5">
    <source>
        <dbReference type="ARBA" id="ARBA00048462"/>
    </source>
</evidence>
<keyword evidence="3 6" id="KW-0808">Transferase</keyword>
<comment type="catalytic activity">
    <reaction evidence="5 6">
        <text>holo-[ACP] + malonyl-CoA = malonyl-[ACP] + CoA</text>
        <dbReference type="Rhea" id="RHEA:41792"/>
        <dbReference type="Rhea" id="RHEA-COMP:9623"/>
        <dbReference type="Rhea" id="RHEA-COMP:9685"/>
        <dbReference type="ChEBI" id="CHEBI:57287"/>
        <dbReference type="ChEBI" id="CHEBI:57384"/>
        <dbReference type="ChEBI" id="CHEBI:64479"/>
        <dbReference type="ChEBI" id="CHEBI:78449"/>
        <dbReference type="EC" id="2.3.1.39"/>
    </reaction>
</comment>
<dbReference type="Pfam" id="PF00698">
    <property type="entry name" value="Acyl_transf_1"/>
    <property type="match status" value="1"/>
</dbReference>
<evidence type="ECO:0000313" key="9">
    <source>
        <dbReference type="EMBL" id="SAK85579.1"/>
    </source>
</evidence>
<dbReference type="NCBIfam" id="TIGR03131">
    <property type="entry name" value="malonate_mdcH"/>
    <property type="match status" value="1"/>
</dbReference>
<reference evidence="9" key="1">
    <citation type="submission" date="2016-01" db="EMBL/GenBank/DDBJ databases">
        <authorList>
            <person name="Peeters C."/>
        </authorList>
    </citation>
    <scope>NUCLEOTIDE SEQUENCE</scope>
    <source>
        <strain evidence="9">LMG 29320</strain>
    </source>
</reference>
<dbReference type="InterPro" id="IPR016035">
    <property type="entry name" value="Acyl_Trfase/lysoPLipase"/>
</dbReference>
<dbReference type="InterPro" id="IPR016036">
    <property type="entry name" value="Malonyl_transacylase_ACP-bd"/>
</dbReference>
<evidence type="ECO:0000259" key="8">
    <source>
        <dbReference type="SMART" id="SM00827"/>
    </source>
</evidence>
<evidence type="ECO:0000256" key="6">
    <source>
        <dbReference type="PIRNR" id="PIRNR000446"/>
    </source>
</evidence>
<proteinExistence type="inferred from homology"/>
<dbReference type="GO" id="GO:0004314">
    <property type="term" value="F:[acyl-carrier-protein] S-malonyltransferase activity"/>
    <property type="evidence" value="ECO:0007669"/>
    <property type="project" value="UniProtKB-EC"/>
</dbReference>
<dbReference type="InterPro" id="IPR024925">
    <property type="entry name" value="Malonyl_CoA-ACP_transAc"/>
</dbReference>
<dbReference type="SUPFAM" id="SSF52151">
    <property type="entry name" value="FabD/lysophospholipase-like"/>
    <property type="match status" value="1"/>
</dbReference>
<organism evidence="9 10">
    <name type="scientific">Caballeronia fortuita</name>
    <dbReference type="NCBI Taxonomy" id="1777138"/>
    <lineage>
        <taxon>Bacteria</taxon>
        <taxon>Pseudomonadati</taxon>
        <taxon>Pseudomonadota</taxon>
        <taxon>Betaproteobacteria</taxon>
        <taxon>Burkholderiales</taxon>
        <taxon>Burkholderiaceae</taxon>
        <taxon>Caballeronia</taxon>
    </lineage>
</organism>
<accession>A0A158CTC3</accession>
<dbReference type="InterPro" id="IPR017554">
    <property type="entry name" value="Malonate_deCOase_MdcHsu"/>
</dbReference>
<dbReference type="InterPro" id="IPR050858">
    <property type="entry name" value="Mal-CoA-ACP_Trans/PKS_FabD"/>
</dbReference>
<dbReference type="AlphaFoldDB" id="A0A158CTC3"/>
<evidence type="ECO:0000256" key="7">
    <source>
        <dbReference type="PIRSR" id="PIRSR000446-1"/>
    </source>
</evidence>
<dbReference type="InterPro" id="IPR014043">
    <property type="entry name" value="Acyl_transferase_dom"/>
</dbReference>